<dbReference type="InterPro" id="IPR036890">
    <property type="entry name" value="HATPase_C_sf"/>
</dbReference>
<evidence type="ECO:0000256" key="10">
    <source>
        <dbReference type="ARBA" id="ARBA00023136"/>
    </source>
</evidence>
<dbReference type="PANTHER" id="PTHR45453">
    <property type="entry name" value="PHOSPHATE REGULON SENSOR PROTEIN PHOR"/>
    <property type="match status" value="1"/>
</dbReference>
<keyword evidence="7 13" id="KW-0418">Kinase</keyword>
<dbReference type="SMART" id="SM00387">
    <property type="entry name" value="HATPase_c"/>
    <property type="match status" value="1"/>
</dbReference>
<dbReference type="STRING" id="553973.CLOHYLEM_07600"/>
<gene>
    <name evidence="13" type="ORF">CLOHYLEM_07600</name>
</gene>
<evidence type="ECO:0000256" key="11">
    <source>
        <dbReference type="SAM" id="Phobius"/>
    </source>
</evidence>
<dbReference type="SUPFAM" id="SSF47384">
    <property type="entry name" value="Homodimeric domain of signal transducing histidine kinase"/>
    <property type="match status" value="1"/>
</dbReference>
<dbReference type="Proteomes" id="UP000004893">
    <property type="component" value="Unassembled WGS sequence"/>
</dbReference>
<reference evidence="13" key="1">
    <citation type="submission" date="2009-02" db="EMBL/GenBank/DDBJ databases">
        <authorList>
            <person name="Fulton L."/>
            <person name="Clifton S."/>
            <person name="Fulton B."/>
            <person name="Xu J."/>
            <person name="Minx P."/>
            <person name="Pepin K.H."/>
            <person name="Johnson M."/>
            <person name="Bhonagiri V."/>
            <person name="Nash W.E."/>
            <person name="Mardis E.R."/>
            <person name="Wilson R.K."/>
        </authorList>
    </citation>
    <scope>NUCLEOTIDE SEQUENCE [LARGE SCALE GENOMIC DNA]</scope>
    <source>
        <strain evidence="13">DSM 15053</strain>
    </source>
</reference>
<dbReference type="PROSITE" id="PS50109">
    <property type="entry name" value="HIS_KIN"/>
    <property type="match status" value="1"/>
</dbReference>
<keyword evidence="6 11" id="KW-0812">Transmembrane</keyword>
<dbReference type="CDD" id="cd00082">
    <property type="entry name" value="HisKA"/>
    <property type="match status" value="1"/>
</dbReference>
<keyword evidence="10 11" id="KW-0472">Membrane</keyword>
<dbReference type="InterPro" id="IPR003661">
    <property type="entry name" value="HisK_dim/P_dom"/>
</dbReference>
<dbReference type="eggNOG" id="COG5002">
    <property type="taxonomic scope" value="Bacteria"/>
</dbReference>
<evidence type="ECO:0000313" key="13">
    <source>
        <dbReference type="EMBL" id="EEG72198.1"/>
    </source>
</evidence>
<dbReference type="GO" id="GO:0004721">
    <property type="term" value="F:phosphoprotein phosphatase activity"/>
    <property type="evidence" value="ECO:0007669"/>
    <property type="project" value="TreeGrafter"/>
</dbReference>
<feature type="domain" description="Histidine kinase" evidence="12">
    <location>
        <begin position="130"/>
        <end position="340"/>
    </location>
</feature>
<dbReference type="Pfam" id="PF02518">
    <property type="entry name" value="HATPase_c"/>
    <property type="match status" value="1"/>
</dbReference>
<dbReference type="EC" id="2.7.13.3" evidence="3"/>
<comment type="caution">
    <text evidence="13">The sequence shown here is derived from an EMBL/GenBank/DDBJ whole genome shotgun (WGS) entry which is preliminary data.</text>
</comment>
<reference evidence="13" key="2">
    <citation type="submission" date="2013-06" db="EMBL/GenBank/DDBJ databases">
        <title>Draft genome sequence of Clostridium hylemonae (DSM 15053).</title>
        <authorList>
            <person name="Sudarsanam P."/>
            <person name="Ley R."/>
            <person name="Guruge J."/>
            <person name="Turnbaugh P.J."/>
            <person name="Mahowald M."/>
            <person name="Liep D."/>
            <person name="Gordon J."/>
        </authorList>
    </citation>
    <scope>NUCLEOTIDE SEQUENCE</scope>
    <source>
        <strain evidence="13">DSM 15053</strain>
    </source>
</reference>
<protein>
    <recommendedName>
        <fullName evidence="3">histidine kinase</fullName>
        <ecNumber evidence="3">2.7.13.3</ecNumber>
    </recommendedName>
</protein>
<dbReference type="InterPro" id="IPR003594">
    <property type="entry name" value="HATPase_dom"/>
</dbReference>
<evidence type="ECO:0000256" key="8">
    <source>
        <dbReference type="ARBA" id="ARBA00022989"/>
    </source>
</evidence>
<dbReference type="GO" id="GO:0005886">
    <property type="term" value="C:plasma membrane"/>
    <property type="evidence" value="ECO:0007669"/>
    <property type="project" value="UniProtKB-SubCell"/>
</dbReference>
<dbReference type="InterPro" id="IPR005467">
    <property type="entry name" value="His_kinase_dom"/>
</dbReference>
<dbReference type="EMBL" id="ABYI02000042">
    <property type="protein sequence ID" value="EEG72198.1"/>
    <property type="molecule type" value="Genomic_DNA"/>
</dbReference>
<evidence type="ECO:0000256" key="5">
    <source>
        <dbReference type="ARBA" id="ARBA00022679"/>
    </source>
</evidence>
<feature type="transmembrane region" description="Helical" evidence="11">
    <location>
        <begin position="43"/>
        <end position="63"/>
    </location>
</feature>
<comment type="subcellular location">
    <subcellularLocation>
        <location evidence="2">Cell membrane</location>
        <topology evidence="2">Multi-pass membrane protein</topology>
    </subcellularLocation>
</comment>
<accession>C0C663</accession>
<name>C0C663_9FIRM</name>
<dbReference type="RefSeq" id="WP_006444946.1">
    <property type="nucleotide sequence ID" value="NZ_CP036524.1"/>
</dbReference>
<keyword evidence="5" id="KW-0808">Transferase</keyword>
<evidence type="ECO:0000256" key="1">
    <source>
        <dbReference type="ARBA" id="ARBA00000085"/>
    </source>
</evidence>
<proteinExistence type="predicted"/>
<evidence type="ECO:0000256" key="3">
    <source>
        <dbReference type="ARBA" id="ARBA00012438"/>
    </source>
</evidence>
<dbReference type="SUPFAM" id="SSF55874">
    <property type="entry name" value="ATPase domain of HSP90 chaperone/DNA topoisomerase II/histidine kinase"/>
    <property type="match status" value="1"/>
</dbReference>
<feature type="transmembrane region" description="Helical" evidence="11">
    <location>
        <begin position="16"/>
        <end position="37"/>
    </location>
</feature>
<evidence type="ECO:0000256" key="9">
    <source>
        <dbReference type="ARBA" id="ARBA00023012"/>
    </source>
</evidence>
<keyword evidence="9" id="KW-0902">Two-component regulatory system</keyword>
<keyword evidence="8 11" id="KW-1133">Transmembrane helix</keyword>
<organism evidence="13 14">
    <name type="scientific">[Clostridium] hylemonae DSM 15053</name>
    <dbReference type="NCBI Taxonomy" id="553973"/>
    <lineage>
        <taxon>Bacteria</taxon>
        <taxon>Bacillati</taxon>
        <taxon>Bacillota</taxon>
        <taxon>Clostridia</taxon>
        <taxon>Lachnospirales</taxon>
        <taxon>Lachnospiraceae</taxon>
    </lineage>
</organism>
<sequence>MEKIRRFRDICMDHKLWLGLLLLSDTVFGLFLWLADIRAFRELAGMFFLFSLLLFAAAAACTYRREVRQSKLVPEYLGSPDEEMEEQLCRCLSAGERRHIRLAAQLLCQKEERIKEQVIRLEEYETFIETWAHEVKTPLALMTLVLDNRRNEIGPDIHKRLEYARNQMHGFIEQILFYARLKAVHKDYLLEKVSVAESVGEVLDEYEMLIHEAGFHIEADISDEQVVTDKKSLCFILSQIMGNSIKYTRTEEIRPELSVTLRRSGSDRKLVLEIEDNGTGIKETDLPFIFDKGFSGDAGGQRKKSSGMGLYLAAQIAGELKIGLDAHSVYKKGTRITLVL</sequence>
<evidence type="ECO:0000259" key="12">
    <source>
        <dbReference type="PROSITE" id="PS50109"/>
    </source>
</evidence>
<evidence type="ECO:0000256" key="2">
    <source>
        <dbReference type="ARBA" id="ARBA00004651"/>
    </source>
</evidence>
<evidence type="ECO:0000313" key="14">
    <source>
        <dbReference type="Proteomes" id="UP000004893"/>
    </source>
</evidence>
<keyword evidence="14" id="KW-1185">Reference proteome</keyword>
<dbReference type="InterPro" id="IPR050351">
    <property type="entry name" value="BphY/WalK/GraS-like"/>
</dbReference>
<comment type="catalytic activity">
    <reaction evidence="1">
        <text>ATP + protein L-histidine = ADP + protein N-phospho-L-histidine.</text>
        <dbReference type="EC" id="2.7.13.3"/>
    </reaction>
</comment>
<evidence type="ECO:0000256" key="4">
    <source>
        <dbReference type="ARBA" id="ARBA00022475"/>
    </source>
</evidence>
<keyword evidence="4" id="KW-1003">Cell membrane</keyword>
<evidence type="ECO:0000256" key="7">
    <source>
        <dbReference type="ARBA" id="ARBA00022777"/>
    </source>
</evidence>
<dbReference type="Gene3D" id="3.30.565.10">
    <property type="entry name" value="Histidine kinase-like ATPase, C-terminal domain"/>
    <property type="match status" value="1"/>
</dbReference>
<dbReference type="InterPro" id="IPR036097">
    <property type="entry name" value="HisK_dim/P_sf"/>
</dbReference>
<dbReference type="AlphaFoldDB" id="C0C663"/>
<dbReference type="GO" id="GO:0000155">
    <property type="term" value="F:phosphorelay sensor kinase activity"/>
    <property type="evidence" value="ECO:0007669"/>
    <property type="project" value="InterPro"/>
</dbReference>
<dbReference type="GO" id="GO:0016036">
    <property type="term" value="P:cellular response to phosphate starvation"/>
    <property type="evidence" value="ECO:0007669"/>
    <property type="project" value="TreeGrafter"/>
</dbReference>
<dbReference type="HOGENOM" id="CLU_000445_13_1_9"/>
<evidence type="ECO:0000256" key="6">
    <source>
        <dbReference type="ARBA" id="ARBA00022692"/>
    </source>
</evidence>
<dbReference type="PANTHER" id="PTHR45453:SF2">
    <property type="entry name" value="HISTIDINE KINASE"/>
    <property type="match status" value="1"/>
</dbReference>